<protein>
    <submittedName>
        <fullName evidence="3">C-Jun-amino-terminal kinase-interacting protein 3</fullName>
    </submittedName>
</protein>
<feature type="region of interest" description="Disordered" evidence="1">
    <location>
        <begin position="180"/>
        <end position="199"/>
    </location>
</feature>
<gene>
    <name evidence="3" type="ORF">GBAR_LOCUS22659</name>
</gene>
<dbReference type="PANTHER" id="PTHR13886">
    <property type="entry name" value="JNK/SAPK-ASSOCIATED PROTEIN"/>
    <property type="match status" value="1"/>
</dbReference>
<dbReference type="InterPro" id="IPR034743">
    <property type="entry name" value="RH1"/>
</dbReference>
<dbReference type="GO" id="GO:0016192">
    <property type="term" value="P:vesicle-mediated transport"/>
    <property type="evidence" value="ECO:0007669"/>
    <property type="project" value="TreeGrafter"/>
</dbReference>
<name>A0AA35X785_GEOBA</name>
<dbReference type="GO" id="GO:0019894">
    <property type="term" value="F:kinesin binding"/>
    <property type="evidence" value="ECO:0007669"/>
    <property type="project" value="TreeGrafter"/>
</dbReference>
<organism evidence="3 4">
    <name type="scientific">Geodia barretti</name>
    <name type="common">Barrett's horny sponge</name>
    <dbReference type="NCBI Taxonomy" id="519541"/>
    <lineage>
        <taxon>Eukaryota</taxon>
        <taxon>Metazoa</taxon>
        <taxon>Porifera</taxon>
        <taxon>Demospongiae</taxon>
        <taxon>Heteroscleromorpha</taxon>
        <taxon>Tetractinellida</taxon>
        <taxon>Astrophorina</taxon>
        <taxon>Geodiidae</taxon>
        <taxon>Geodia</taxon>
    </lineage>
</organism>
<dbReference type="EMBL" id="CASHTH010003128">
    <property type="protein sequence ID" value="CAI8040750.1"/>
    <property type="molecule type" value="Genomic_DNA"/>
</dbReference>
<accession>A0AA35X785</accession>
<sequence length="235" mass="26700">MSDDVIEGEEGDSPVVSERVQVLAQGIYDELQGLMDLFGQESISNLMPLVVNILENLDSAMSDNQDHLAALMEVNEENETLMKQYDREKQRRKEIEEKSMRQEDVSEGEVRELKSLMARVQSENRGMGSKLASQREQIDRLEERCEDLLREKKGLHDKNIGLIKNFHDQMESLSARRMSETRSKMSEEGLSSPTRPRGFQDFMATGAKAVGRRGLCPLLLTDGTRVTQTKTTRCC</sequence>
<dbReference type="GO" id="GO:0005078">
    <property type="term" value="F:MAP-kinase scaffold activity"/>
    <property type="evidence" value="ECO:0007669"/>
    <property type="project" value="InterPro"/>
</dbReference>
<feature type="region of interest" description="Disordered" evidence="1">
    <location>
        <begin position="86"/>
        <end position="109"/>
    </location>
</feature>
<keyword evidence="3" id="KW-0418">Kinase</keyword>
<reference evidence="3" key="1">
    <citation type="submission" date="2023-03" db="EMBL/GenBank/DDBJ databases">
        <authorList>
            <person name="Steffen K."/>
            <person name="Cardenas P."/>
        </authorList>
    </citation>
    <scope>NUCLEOTIDE SEQUENCE</scope>
</reference>
<dbReference type="PANTHER" id="PTHR13886:SF4">
    <property type="entry name" value="JNK-INTERACTING PROTEIN 3"/>
    <property type="match status" value="1"/>
</dbReference>
<dbReference type="GO" id="GO:0016301">
    <property type="term" value="F:kinase activity"/>
    <property type="evidence" value="ECO:0007669"/>
    <property type="project" value="UniProtKB-KW"/>
</dbReference>
<keyword evidence="3" id="KW-0808">Transferase</keyword>
<feature type="domain" description="RH1" evidence="2">
    <location>
        <begin position="3"/>
        <end position="91"/>
    </location>
</feature>
<dbReference type="InterPro" id="IPR039911">
    <property type="entry name" value="JIP3/JIP4"/>
</dbReference>
<dbReference type="PROSITE" id="PS51776">
    <property type="entry name" value="RH1"/>
    <property type="match status" value="1"/>
</dbReference>
<comment type="caution">
    <text evidence="3">The sequence shown here is derived from an EMBL/GenBank/DDBJ whole genome shotgun (WGS) entry which is preliminary data.</text>
</comment>
<keyword evidence="4" id="KW-1185">Reference proteome</keyword>
<dbReference type="Pfam" id="PF09744">
    <property type="entry name" value="RH1"/>
    <property type="match status" value="1"/>
</dbReference>
<evidence type="ECO:0000259" key="2">
    <source>
        <dbReference type="PROSITE" id="PS51776"/>
    </source>
</evidence>
<dbReference type="Proteomes" id="UP001174909">
    <property type="component" value="Unassembled WGS sequence"/>
</dbReference>
<proteinExistence type="predicted"/>
<evidence type="ECO:0000256" key="1">
    <source>
        <dbReference type="SAM" id="MobiDB-lite"/>
    </source>
</evidence>
<dbReference type="GO" id="GO:0030159">
    <property type="term" value="F:signaling receptor complex adaptor activity"/>
    <property type="evidence" value="ECO:0007669"/>
    <property type="project" value="TreeGrafter"/>
</dbReference>
<dbReference type="GO" id="GO:0005737">
    <property type="term" value="C:cytoplasm"/>
    <property type="evidence" value="ECO:0007669"/>
    <property type="project" value="TreeGrafter"/>
</dbReference>
<evidence type="ECO:0000313" key="4">
    <source>
        <dbReference type="Proteomes" id="UP001174909"/>
    </source>
</evidence>
<dbReference type="AlphaFoldDB" id="A0AA35X785"/>
<evidence type="ECO:0000313" key="3">
    <source>
        <dbReference type="EMBL" id="CAI8040750.1"/>
    </source>
</evidence>